<proteinExistence type="predicted"/>
<dbReference type="Proteomes" id="UP001459204">
    <property type="component" value="Unassembled WGS sequence"/>
</dbReference>
<evidence type="ECO:0008006" key="4">
    <source>
        <dbReference type="Google" id="ProtNLM"/>
    </source>
</evidence>
<evidence type="ECO:0000313" key="2">
    <source>
        <dbReference type="EMBL" id="MEL1263638.1"/>
    </source>
</evidence>
<dbReference type="RefSeq" id="WP_341724833.1">
    <property type="nucleotide sequence ID" value="NZ_JBBWWT010000002.1"/>
</dbReference>
<sequence length="66" mass="6781">MKIIKSVVAAAVLVSSGLGGAVAQTAPCSPIAIQYCQEIYDECIANGLSTNVCARVYAQCIAESCI</sequence>
<evidence type="ECO:0000313" key="3">
    <source>
        <dbReference type="Proteomes" id="UP001459204"/>
    </source>
</evidence>
<reference evidence="2 3" key="1">
    <citation type="submission" date="2024-04" db="EMBL/GenBank/DDBJ databases">
        <title>Draft genome sequence of Pseudoxanthomonas putridarboris WD12.</title>
        <authorList>
            <person name="Oh J."/>
        </authorList>
    </citation>
    <scope>NUCLEOTIDE SEQUENCE [LARGE SCALE GENOMIC DNA]</scope>
    <source>
        <strain evidence="2 3">WD12</strain>
    </source>
</reference>
<gene>
    <name evidence="2" type="ORF">AAD027_04515</name>
</gene>
<keyword evidence="3" id="KW-1185">Reference proteome</keyword>
<name>A0ABU9IXH0_9GAMM</name>
<dbReference type="EMBL" id="JBBWWT010000002">
    <property type="protein sequence ID" value="MEL1263638.1"/>
    <property type="molecule type" value="Genomic_DNA"/>
</dbReference>
<protein>
    <recommendedName>
        <fullName evidence="4">Cysteine rich repeat-containing protein</fullName>
    </recommendedName>
</protein>
<keyword evidence="1" id="KW-0732">Signal</keyword>
<feature type="chain" id="PRO_5046081420" description="Cysteine rich repeat-containing protein" evidence="1">
    <location>
        <begin position="21"/>
        <end position="66"/>
    </location>
</feature>
<comment type="caution">
    <text evidence="2">The sequence shown here is derived from an EMBL/GenBank/DDBJ whole genome shotgun (WGS) entry which is preliminary data.</text>
</comment>
<evidence type="ECO:0000256" key="1">
    <source>
        <dbReference type="SAM" id="SignalP"/>
    </source>
</evidence>
<feature type="signal peptide" evidence="1">
    <location>
        <begin position="1"/>
        <end position="20"/>
    </location>
</feature>
<accession>A0ABU9IXH0</accession>
<organism evidence="2 3">
    <name type="scientific">Pseudoxanthomonas putridarboris</name>
    <dbReference type="NCBI Taxonomy" id="752605"/>
    <lineage>
        <taxon>Bacteria</taxon>
        <taxon>Pseudomonadati</taxon>
        <taxon>Pseudomonadota</taxon>
        <taxon>Gammaproteobacteria</taxon>
        <taxon>Lysobacterales</taxon>
        <taxon>Lysobacteraceae</taxon>
        <taxon>Pseudoxanthomonas</taxon>
    </lineage>
</organism>